<dbReference type="Pfam" id="PF03144">
    <property type="entry name" value="GTP_EFTU_D2"/>
    <property type="match status" value="1"/>
</dbReference>
<dbReference type="STRING" id="35608.A0A2U1N571"/>
<proteinExistence type="inferred from homology"/>
<dbReference type="GO" id="GO:0005525">
    <property type="term" value="F:GTP binding"/>
    <property type="evidence" value="ECO:0007669"/>
    <property type="project" value="UniProtKB-KW"/>
</dbReference>
<dbReference type="FunFam" id="2.40.30.10:FF:000011">
    <property type="entry name" value="Eukaryotic translation initiation factor 2 subunit gamma"/>
    <property type="match status" value="1"/>
</dbReference>
<keyword evidence="6" id="KW-0378">Hydrolase</keyword>
<comment type="catalytic activity">
    <reaction evidence="9">
        <text>GTP + H2O = GDP + phosphate + H(+)</text>
        <dbReference type="Rhea" id="RHEA:19669"/>
        <dbReference type="ChEBI" id="CHEBI:15377"/>
        <dbReference type="ChEBI" id="CHEBI:15378"/>
        <dbReference type="ChEBI" id="CHEBI:37565"/>
        <dbReference type="ChEBI" id="CHEBI:43474"/>
        <dbReference type="ChEBI" id="CHEBI:58189"/>
        <dbReference type="EC" id="3.6.5.3"/>
    </reaction>
</comment>
<feature type="domain" description="Initiation factor eIF2 gamma C-terminal" evidence="13">
    <location>
        <begin position="631"/>
        <end position="720"/>
    </location>
</feature>
<comment type="caution">
    <text evidence="14">The sequence shown here is derived from an EMBL/GenBank/DDBJ whole genome shotgun (WGS) entry which is preliminary data.</text>
</comment>
<comment type="function">
    <text evidence="1">This protein promotes the GTP-dependent binding of aminoacyl-tRNA to the A-site of ribosomes during protein biosynthesis.</text>
</comment>
<dbReference type="InterPro" id="IPR027417">
    <property type="entry name" value="P-loop_NTPase"/>
</dbReference>
<evidence type="ECO:0000256" key="3">
    <source>
        <dbReference type="ARBA" id="ARBA00011986"/>
    </source>
</evidence>
<dbReference type="GO" id="GO:0005829">
    <property type="term" value="C:cytosol"/>
    <property type="evidence" value="ECO:0007669"/>
    <property type="project" value="TreeGrafter"/>
</dbReference>
<accession>A0A2U1N571</accession>
<gene>
    <name evidence="14" type="ORF">CTI12_AA305460</name>
</gene>
<keyword evidence="8" id="KW-0342">GTP-binding</keyword>
<dbReference type="Proteomes" id="UP000245207">
    <property type="component" value="Unassembled WGS sequence"/>
</dbReference>
<keyword evidence="4 14" id="KW-0396">Initiation factor</keyword>
<dbReference type="CDD" id="cd15490">
    <property type="entry name" value="eIF2_gamma_III"/>
    <property type="match status" value="1"/>
</dbReference>
<evidence type="ECO:0000259" key="11">
    <source>
        <dbReference type="Pfam" id="PF00009"/>
    </source>
</evidence>
<dbReference type="InterPro" id="IPR009000">
    <property type="entry name" value="Transl_B-barrel_sf"/>
</dbReference>
<sequence length="733" mass="83148">MEIRLGSMMMMMKDDDDDEVVYEMKLWLGYGCASIKVVCVRSLGRIPSSMLILYPRESLMCCKVWSSVKCMNWWSIAYDHKVFSAYDHMLISETLIWAYNQSIWPYGIFSIWPYAYLRIFKRSIWPGYGHMRARGVTNWYQSFGLSELGFHYRLPSLKPLVEALSLSECDNVKEESNNNKSKEKINLYELFYGSDAEESDEDDWPQIDDETRKKMQLERGPPSYNRKAFEEAREIRVFKCSLDYEMRLESRNRPKPPPPPPSPSPPPPSHDFHEHLRFLDQHVKKFLSLRRHPAHALSSQSDDWYLFLVLRDTNATGTFIHELPSANNYQWFGYKDSFFLPYFTPRVSNSRVFFTSQQAPFTDGENLTRRLHKITDTKLDVEFFYKGSIGRHVAHGKSTVVKAISGVQGHDILMATMLNGAATESCPQPQTSEHLAAVEIMRLQHIIILQNKVDLIQENVAINQHEAIQKFIQGTVADGAPVIPVSAQLKYNIDVVCEYIIKRIPIPERNFISPPNMIVIRSFDVNKPGAEVEEIRGGVAGGSILKGVLKVNQNIEVRPGIVVKDESGNIKCTPIYSRIVSLFAEQNELQFAVPGGLIGVGTTMDPMLTRADRLVGQVLGEVGSLPDVYVELEVNFFLLRRLLGVKTKGTERQGKVSKLSKAEILMLNIGSMSTGARVLAVKNDLAKLQLTSPVCTSKGEKIALSRRVEKHWRLIGWGQIQAGLTLEIPPCPI</sequence>
<dbReference type="Gene3D" id="3.40.50.300">
    <property type="entry name" value="P-loop containing nucleotide triphosphate hydrolases"/>
    <property type="match status" value="1"/>
</dbReference>
<dbReference type="InterPro" id="IPR009001">
    <property type="entry name" value="Transl_elong_EF1A/Init_IF2_C"/>
</dbReference>
<evidence type="ECO:0000259" key="12">
    <source>
        <dbReference type="Pfam" id="PF03144"/>
    </source>
</evidence>
<keyword evidence="5" id="KW-0547">Nucleotide-binding</keyword>
<dbReference type="OrthoDB" id="1045173at2759"/>
<organism evidence="14 15">
    <name type="scientific">Artemisia annua</name>
    <name type="common">Sweet wormwood</name>
    <dbReference type="NCBI Taxonomy" id="35608"/>
    <lineage>
        <taxon>Eukaryota</taxon>
        <taxon>Viridiplantae</taxon>
        <taxon>Streptophyta</taxon>
        <taxon>Embryophyta</taxon>
        <taxon>Tracheophyta</taxon>
        <taxon>Spermatophyta</taxon>
        <taxon>Magnoliopsida</taxon>
        <taxon>eudicotyledons</taxon>
        <taxon>Gunneridae</taxon>
        <taxon>Pentapetalae</taxon>
        <taxon>asterids</taxon>
        <taxon>campanulids</taxon>
        <taxon>Asterales</taxon>
        <taxon>Asteraceae</taxon>
        <taxon>Asteroideae</taxon>
        <taxon>Anthemideae</taxon>
        <taxon>Artemisiinae</taxon>
        <taxon>Artemisia</taxon>
    </lineage>
</organism>
<comment type="similarity">
    <text evidence="2">Belongs to the TRAFAC class translation factor GTPase superfamily. Classic translation factor GTPase family. EF-Tu/EF-1A subfamily.</text>
</comment>
<dbReference type="SUPFAM" id="SSF50447">
    <property type="entry name" value="Translation proteins"/>
    <property type="match status" value="1"/>
</dbReference>
<evidence type="ECO:0000313" key="15">
    <source>
        <dbReference type="Proteomes" id="UP000245207"/>
    </source>
</evidence>
<keyword evidence="7" id="KW-0648">Protein biosynthesis</keyword>
<dbReference type="GO" id="GO:0001731">
    <property type="term" value="P:formation of translation preinitiation complex"/>
    <property type="evidence" value="ECO:0007669"/>
    <property type="project" value="TreeGrafter"/>
</dbReference>
<dbReference type="GO" id="GO:0003924">
    <property type="term" value="F:GTPase activity"/>
    <property type="evidence" value="ECO:0007669"/>
    <property type="project" value="InterPro"/>
</dbReference>
<keyword evidence="15" id="KW-1185">Reference proteome</keyword>
<dbReference type="InterPro" id="IPR015256">
    <property type="entry name" value="eIF2g_C"/>
</dbReference>
<dbReference type="EMBL" id="PKPP01003590">
    <property type="protein sequence ID" value="PWA68645.1"/>
    <property type="molecule type" value="Genomic_DNA"/>
</dbReference>
<evidence type="ECO:0000256" key="4">
    <source>
        <dbReference type="ARBA" id="ARBA00022540"/>
    </source>
</evidence>
<feature type="domain" description="Translation elongation factor EFTu-like" evidence="12">
    <location>
        <begin position="537"/>
        <end position="619"/>
    </location>
</feature>
<dbReference type="SUPFAM" id="SSF52540">
    <property type="entry name" value="P-loop containing nucleoside triphosphate hydrolases"/>
    <property type="match status" value="1"/>
</dbReference>
<evidence type="ECO:0000313" key="14">
    <source>
        <dbReference type="EMBL" id="PWA68645.1"/>
    </source>
</evidence>
<dbReference type="NCBIfam" id="NF003077">
    <property type="entry name" value="PRK04000.1"/>
    <property type="match status" value="1"/>
</dbReference>
<dbReference type="InterPro" id="IPR044127">
    <property type="entry name" value="eIF2g_dom_2"/>
</dbReference>
<dbReference type="Pfam" id="PF09173">
    <property type="entry name" value="eIF2_C"/>
    <property type="match status" value="1"/>
</dbReference>
<dbReference type="PANTHER" id="PTHR42854:SF3">
    <property type="entry name" value="EUKARYOTIC TRANSLATION INITIATION FACTOR 2 SUBUNIT 3-RELATED"/>
    <property type="match status" value="1"/>
</dbReference>
<dbReference type="InterPro" id="IPR000795">
    <property type="entry name" value="T_Tr_GTP-bd_dom"/>
</dbReference>
<dbReference type="Gene3D" id="2.40.30.10">
    <property type="entry name" value="Translation factors"/>
    <property type="match status" value="2"/>
</dbReference>
<evidence type="ECO:0000256" key="5">
    <source>
        <dbReference type="ARBA" id="ARBA00022741"/>
    </source>
</evidence>
<dbReference type="GO" id="GO:0003743">
    <property type="term" value="F:translation initiation factor activity"/>
    <property type="evidence" value="ECO:0007669"/>
    <property type="project" value="UniProtKB-KW"/>
</dbReference>
<dbReference type="Pfam" id="PF00009">
    <property type="entry name" value="GTP_EFTU"/>
    <property type="match status" value="1"/>
</dbReference>
<dbReference type="EC" id="3.6.5.3" evidence="3"/>
<dbReference type="PANTHER" id="PTHR42854">
    <property type="entry name" value="EUKARYOTIC TRANSLATION INITIATION FACTOR 2 SUBUNIT 3 FAMILY MEMBER"/>
    <property type="match status" value="1"/>
</dbReference>
<evidence type="ECO:0000256" key="7">
    <source>
        <dbReference type="ARBA" id="ARBA00022917"/>
    </source>
</evidence>
<name>A0A2U1N571_ARTAN</name>
<evidence type="ECO:0000256" key="2">
    <source>
        <dbReference type="ARBA" id="ARBA00007249"/>
    </source>
</evidence>
<dbReference type="FunFam" id="2.40.30.10:FF:000009">
    <property type="entry name" value="Eukaryotic translation initiation factor 2 subunit gamma"/>
    <property type="match status" value="1"/>
</dbReference>
<feature type="domain" description="Tr-type G" evidence="11">
    <location>
        <begin position="427"/>
        <end position="505"/>
    </location>
</feature>
<dbReference type="CDD" id="cd03688">
    <property type="entry name" value="eIF2_gamma_II"/>
    <property type="match status" value="1"/>
</dbReference>
<dbReference type="InterPro" id="IPR050543">
    <property type="entry name" value="eIF2G"/>
</dbReference>
<evidence type="ECO:0000256" key="6">
    <source>
        <dbReference type="ARBA" id="ARBA00022801"/>
    </source>
</evidence>
<evidence type="ECO:0000256" key="10">
    <source>
        <dbReference type="SAM" id="MobiDB-lite"/>
    </source>
</evidence>
<evidence type="ECO:0000256" key="1">
    <source>
        <dbReference type="ARBA" id="ARBA00003982"/>
    </source>
</evidence>
<dbReference type="GO" id="GO:0005850">
    <property type="term" value="C:eukaryotic translation initiation factor 2 complex"/>
    <property type="evidence" value="ECO:0007669"/>
    <property type="project" value="TreeGrafter"/>
</dbReference>
<protein>
    <recommendedName>
        <fullName evidence="3">protein-synthesizing GTPase</fullName>
        <ecNumber evidence="3">3.6.5.3</ecNumber>
    </recommendedName>
</protein>
<evidence type="ECO:0000259" key="13">
    <source>
        <dbReference type="Pfam" id="PF09173"/>
    </source>
</evidence>
<dbReference type="AlphaFoldDB" id="A0A2U1N571"/>
<dbReference type="SUPFAM" id="SSF50465">
    <property type="entry name" value="EF-Tu/eEF-1alpha/eIF2-gamma C-terminal domain"/>
    <property type="match status" value="1"/>
</dbReference>
<feature type="region of interest" description="Disordered" evidence="10">
    <location>
        <begin position="249"/>
        <end position="273"/>
    </location>
</feature>
<evidence type="ECO:0000256" key="8">
    <source>
        <dbReference type="ARBA" id="ARBA00023134"/>
    </source>
</evidence>
<evidence type="ECO:0000256" key="9">
    <source>
        <dbReference type="ARBA" id="ARBA00048107"/>
    </source>
</evidence>
<dbReference type="InterPro" id="IPR004161">
    <property type="entry name" value="EFTu-like_2"/>
</dbReference>
<dbReference type="GO" id="GO:0000049">
    <property type="term" value="F:tRNA binding"/>
    <property type="evidence" value="ECO:0007669"/>
    <property type="project" value="InterPro"/>
</dbReference>
<feature type="compositionally biased region" description="Pro residues" evidence="10">
    <location>
        <begin position="255"/>
        <end position="269"/>
    </location>
</feature>
<reference evidence="14 15" key="1">
    <citation type="journal article" date="2018" name="Mol. Plant">
        <title>The genome of Artemisia annua provides insight into the evolution of Asteraceae family and artemisinin biosynthesis.</title>
        <authorList>
            <person name="Shen Q."/>
            <person name="Zhang L."/>
            <person name="Liao Z."/>
            <person name="Wang S."/>
            <person name="Yan T."/>
            <person name="Shi P."/>
            <person name="Liu M."/>
            <person name="Fu X."/>
            <person name="Pan Q."/>
            <person name="Wang Y."/>
            <person name="Lv Z."/>
            <person name="Lu X."/>
            <person name="Zhang F."/>
            <person name="Jiang W."/>
            <person name="Ma Y."/>
            <person name="Chen M."/>
            <person name="Hao X."/>
            <person name="Li L."/>
            <person name="Tang Y."/>
            <person name="Lv G."/>
            <person name="Zhou Y."/>
            <person name="Sun X."/>
            <person name="Brodelius P.E."/>
            <person name="Rose J.K.C."/>
            <person name="Tang K."/>
        </authorList>
    </citation>
    <scope>NUCLEOTIDE SEQUENCE [LARGE SCALE GENOMIC DNA]</scope>
    <source>
        <strain evidence="15">cv. Huhao1</strain>
        <tissue evidence="14">Leaf</tissue>
    </source>
</reference>